<comment type="caution">
    <text evidence="6">The sequence shown here is derived from an EMBL/GenBank/DDBJ whole genome shotgun (WGS) entry which is preliminary data.</text>
</comment>
<feature type="compositionally biased region" description="Polar residues" evidence="4">
    <location>
        <begin position="270"/>
        <end position="285"/>
    </location>
</feature>
<dbReference type="GO" id="GO:0003684">
    <property type="term" value="F:damaged DNA binding"/>
    <property type="evidence" value="ECO:0007669"/>
    <property type="project" value="TreeGrafter"/>
</dbReference>
<reference evidence="6 7" key="2">
    <citation type="journal article" date="2012" name="Open Biol.">
        <title>Characteristics of nucleosomes and linker DNA regions on the genome of the basidiomycete Mixia osmundae revealed by mono- and dinucleosome mapping.</title>
        <authorList>
            <person name="Nishida H."/>
            <person name="Kondo S."/>
            <person name="Matsumoto T."/>
            <person name="Suzuki Y."/>
            <person name="Yoshikawa H."/>
            <person name="Taylor T.D."/>
            <person name="Sugiyama J."/>
        </authorList>
    </citation>
    <scope>NUCLEOTIDE SEQUENCE [LARGE SCALE GENOMIC DNA]</scope>
    <source>
        <strain evidence="7">CBS 9802 / IAM 14324 / JCM 22182 / KY 12970</strain>
    </source>
</reference>
<evidence type="ECO:0000313" key="7">
    <source>
        <dbReference type="Proteomes" id="UP000009131"/>
    </source>
</evidence>
<keyword evidence="7" id="KW-1185">Reference proteome</keyword>
<comment type="subcellular location">
    <subcellularLocation>
        <location evidence="1">Nucleus</location>
    </subcellularLocation>
</comment>
<keyword evidence="2" id="KW-0227">DNA damage</keyword>
<dbReference type="Proteomes" id="UP000009131">
    <property type="component" value="Unassembled WGS sequence"/>
</dbReference>
<dbReference type="GO" id="GO:0010792">
    <property type="term" value="P:DNA double-strand break processing involved in repair via single-strand annealing"/>
    <property type="evidence" value="ECO:0007669"/>
    <property type="project" value="TreeGrafter"/>
</dbReference>
<dbReference type="EMBL" id="BABT02000106">
    <property type="protein sequence ID" value="GAA96655.1"/>
    <property type="molecule type" value="Genomic_DNA"/>
</dbReference>
<dbReference type="HOGENOM" id="CLU_406002_0_0_1"/>
<dbReference type="Pfam" id="PF08573">
    <property type="entry name" value="SAE2"/>
    <property type="match status" value="1"/>
</dbReference>
<evidence type="ECO:0000259" key="5">
    <source>
        <dbReference type="Pfam" id="PF08573"/>
    </source>
</evidence>
<evidence type="ECO:0000256" key="1">
    <source>
        <dbReference type="ARBA" id="ARBA00004123"/>
    </source>
</evidence>
<protein>
    <recommendedName>
        <fullName evidence="5">DNA endonuclease activator Ctp1 C-terminal domain-containing protein</fullName>
    </recommendedName>
</protein>
<keyword evidence="3" id="KW-0539">Nucleus</keyword>
<feature type="region of interest" description="Disordered" evidence="4">
    <location>
        <begin position="270"/>
        <end position="462"/>
    </location>
</feature>
<dbReference type="eggNOG" id="ENOG502S92Z">
    <property type="taxonomic scope" value="Eukaryota"/>
</dbReference>
<name>G7E1E5_MIXOS</name>
<dbReference type="PANTHER" id="PTHR15107">
    <property type="entry name" value="RETINOBLASTOMA BINDING PROTEIN 8"/>
    <property type="match status" value="1"/>
</dbReference>
<dbReference type="PANTHER" id="PTHR15107:SF0">
    <property type="entry name" value="DNA ENDONUCLEASE ACTIVATOR CTP1 C-TERMINAL DOMAIN-CONTAINING PROTEIN"/>
    <property type="match status" value="1"/>
</dbReference>
<evidence type="ECO:0000313" key="6">
    <source>
        <dbReference type="EMBL" id="GAA96655.1"/>
    </source>
</evidence>
<sequence length="677" mass="75272">MDPSPLESVPFVALREAQAHATHDHAQHGATPTGEIDWQARYIELRETFNKDLSRARDDYRRLKSKYDLLLISLETLDSNYSNDKRKWRAWKHYLAQSTHRRSPELLAEPNSSACAAPATVVTAGHFRTVQGLCTPTSSPLYPTTLAIVPLPDMELPLQRQLMSQAVISQPIATQEEASQELVPASCESLSLPQGPATAAAPVAALSQSSRPGSEPCAFPVQSFNDVSHYKPQLCASLAGSSSQPADSQDEPMQDASELLDIILAPTTTTVRQSPESTITLSEASQEPLPIVPSKPMMSRLRRNDTIITSAPYVPKTPRRGEPDISTVCATSGAPNPEKKRLGATRSVPEQARSRTVRSREHSTSDADEELSPDHTRNLKRARQSLPGSGWLRRLEEDAPAQPGGQSRAKSVRKSMSAADHTTRKPSNDCKLRKPSDDRSTRKASAEGSVRKDASTSTYTPLMISRSAPRLLHRSAPQHLQKTGWINTRKLPRDDFDFGSSDEELSTPPADEPKRMLLRSKYADAAVKETRDTSFNDLFMPNPALHTEGEGVYLDVVRKRSDRKKMHAGACECCAGYYAECVEEYGGEAREHIDRVSRHRYQFPRAQTPPDYWQMGFPDTQRVEDIKRRADEQKQQRLLETARQAARGDGPFVLRPGMRKELDRLLGKDNPFKTSRG</sequence>
<gene>
    <name evidence="6" type="primary">Mo03326</name>
    <name evidence="6" type="ORF">E5Q_03326</name>
</gene>
<dbReference type="OrthoDB" id="5801062at2759"/>
<dbReference type="InterPro" id="IPR013882">
    <property type="entry name" value="Ctp1_C"/>
</dbReference>
<proteinExistence type="predicted"/>
<evidence type="ECO:0000256" key="4">
    <source>
        <dbReference type="SAM" id="MobiDB-lite"/>
    </source>
</evidence>
<reference evidence="6 7" key="1">
    <citation type="journal article" date="2011" name="J. Gen. Appl. Microbiol.">
        <title>Draft genome sequencing of the enigmatic basidiomycete Mixia osmundae.</title>
        <authorList>
            <person name="Nishida H."/>
            <person name="Nagatsuka Y."/>
            <person name="Sugiyama J."/>
        </authorList>
    </citation>
    <scope>NUCLEOTIDE SEQUENCE [LARGE SCALE GENOMIC DNA]</scope>
    <source>
        <strain evidence="7">CBS 9802 / IAM 14324 / JCM 22182 / KY 12970</strain>
    </source>
</reference>
<evidence type="ECO:0000256" key="2">
    <source>
        <dbReference type="ARBA" id="ARBA00022763"/>
    </source>
</evidence>
<dbReference type="InParanoid" id="G7E1E5"/>
<dbReference type="InterPro" id="IPR033316">
    <property type="entry name" value="RBBP8-like"/>
</dbReference>
<accession>G7E1E5</accession>
<evidence type="ECO:0000256" key="3">
    <source>
        <dbReference type="ARBA" id="ARBA00023242"/>
    </source>
</evidence>
<feature type="domain" description="DNA endonuclease activator Ctp1 C-terminal" evidence="5">
    <location>
        <begin position="588"/>
        <end position="621"/>
    </location>
</feature>
<feature type="compositionally biased region" description="Basic and acidic residues" evidence="4">
    <location>
        <begin position="421"/>
        <end position="454"/>
    </location>
</feature>
<dbReference type="STRING" id="764103.G7E1E5"/>
<organism evidence="6 7">
    <name type="scientific">Mixia osmundae (strain CBS 9802 / IAM 14324 / JCM 22182 / KY 12970)</name>
    <dbReference type="NCBI Taxonomy" id="764103"/>
    <lineage>
        <taxon>Eukaryota</taxon>
        <taxon>Fungi</taxon>
        <taxon>Dikarya</taxon>
        <taxon>Basidiomycota</taxon>
        <taxon>Pucciniomycotina</taxon>
        <taxon>Mixiomycetes</taxon>
        <taxon>Mixiales</taxon>
        <taxon>Mixiaceae</taxon>
        <taxon>Mixia</taxon>
    </lineage>
</organism>
<dbReference type="AlphaFoldDB" id="G7E1E5"/>
<dbReference type="RefSeq" id="XP_014565184.1">
    <property type="nucleotide sequence ID" value="XM_014709698.1"/>
</dbReference>
<dbReference type="GO" id="GO:0005634">
    <property type="term" value="C:nucleus"/>
    <property type="evidence" value="ECO:0007669"/>
    <property type="project" value="UniProtKB-SubCell"/>
</dbReference>